<evidence type="ECO:0000259" key="14">
    <source>
        <dbReference type="Pfam" id="PF00892"/>
    </source>
</evidence>
<evidence type="ECO:0000256" key="2">
    <source>
        <dbReference type="ARBA" id="ARBA00007362"/>
    </source>
</evidence>
<keyword evidence="11" id="KW-0443">Lipid metabolism</keyword>
<keyword evidence="8 13" id="KW-0812">Transmembrane</keyword>
<keyword evidence="3" id="KW-0813">Transport</keyword>
<dbReference type="InterPro" id="IPR037185">
    <property type="entry name" value="EmrE-like"/>
</dbReference>
<comment type="subcellular location">
    <subcellularLocation>
        <location evidence="1">Cell membrane</location>
        <topology evidence="1">Multi-pass membrane protein</topology>
    </subcellularLocation>
</comment>
<comment type="caution">
    <text evidence="15">The sequence shown here is derived from an EMBL/GenBank/DDBJ whole genome shotgun (WGS) entry which is preliminary data.</text>
</comment>
<feature type="transmembrane region" description="Helical" evidence="13">
    <location>
        <begin position="195"/>
        <end position="214"/>
    </location>
</feature>
<dbReference type="PANTHER" id="PTHR30561">
    <property type="entry name" value="SMR FAMILY PROTON-DEPENDENT DRUG EFFLUX TRANSPORTER SUGE"/>
    <property type="match status" value="1"/>
</dbReference>
<feature type="transmembrane region" description="Helical" evidence="13">
    <location>
        <begin position="140"/>
        <end position="160"/>
    </location>
</feature>
<feature type="transmembrane region" description="Helical" evidence="13">
    <location>
        <begin position="22"/>
        <end position="42"/>
    </location>
</feature>
<feature type="transmembrane region" description="Helical" evidence="13">
    <location>
        <begin position="85"/>
        <end position="102"/>
    </location>
</feature>
<feature type="transmembrane region" description="Helical" evidence="13">
    <location>
        <begin position="172"/>
        <end position="189"/>
    </location>
</feature>
<gene>
    <name evidence="15" type="ORF">ACFSJH_17130</name>
</gene>
<feature type="domain" description="EamA" evidence="14">
    <location>
        <begin position="28"/>
        <end position="157"/>
    </location>
</feature>
<evidence type="ECO:0000256" key="7">
    <source>
        <dbReference type="ARBA" id="ARBA00022556"/>
    </source>
</evidence>
<evidence type="ECO:0000256" key="4">
    <source>
        <dbReference type="ARBA" id="ARBA00022475"/>
    </source>
</evidence>
<keyword evidence="9" id="KW-0448">Lipopolysaccharide biosynthesis</keyword>
<keyword evidence="6" id="KW-0997">Cell inner membrane</keyword>
<evidence type="ECO:0000256" key="5">
    <source>
        <dbReference type="ARBA" id="ARBA00022516"/>
    </source>
</evidence>
<feature type="transmembrane region" description="Helical" evidence="13">
    <location>
        <begin position="54"/>
        <end position="73"/>
    </location>
</feature>
<evidence type="ECO:0000256" key="10">
    <source>
        <dbReference type="ARBA" id="ARBA00022989"/>
    </source>
</evidence>
<dbReference type="SUPFAM" id="SSF103481">
    <property type="entry name" value="Multidrug resistance efflux transporter EmrE"/>
    <property type="match status" value="2"/>
</dbReference>
<evidence type="ECO:0000256" key="13">
    <source>
        <dbReference type="SAM" id="Phobius"/>
    </source>
</evidence>
<dbReference type="InterPro" id="IPR000620">
    <property type="entry name" value="EamA_dom"/>
</dbReference>
<keyword evidence="4" id="KW-1003">Cell membrane</keyword>
<dbReference type="Proteomes" id="UP001597362">
    <property type="component" value="Unassembled WGS sequence"/>
</dbReference>
<accession>A0ABW4YP43</accession>
<feature type="transmembrane region" description="Helical" evidence="13">
    <location>
        <begin position="289"/>
        <end position="306"/>
    </location>
</feature>
<dbReference type="InterPro" id="IPR000390">
    <property type="entry name" value="Small_drug/metabolite_transptr"/>
</dbReference>
<name>A0ABW4YP43_9BACL</name>
<keyword evidence="12 13" id="KW-0472">Membrane</keyword>
<dbReference type="Pfam" id="PF00892">
    <property type="entry name" value="EamA"/>
    <property type="match status" value="2"/>
</dbReference>
<dbReference type="EMBL" id="JBHUHO010000040">
    <property type="protein sequence ID" value="MFD2117456.1"/>
    <property type="molecule type" value="Genomic_DNA"/>
</dbReference>
<feature type="transmembrane region" description="Helical" evidence="13">
    <location>
        <begin position="260"/>
        <end position="280"/>
    </location>
</feature>
<evidence type="ECO:0000256" key="11">
    <source>
        <dbReference type="ARBA" id="ARBA00023098"/>
    </source>
</evidence>
<feature type="transmembrane region" description="Helical" evidence="13">
    <location>
        <begin position="234"/>
        <end position="254"/>
    </location>
</feature>
<feature type="domain" description="EamA" evidence="14">
    <location>
        <begin position="172"/>
        <end position="302"/>
    </location>
</feature>
<dbReference type="Gene3D" id="1.10.3730.20">
    <property type="match status" value="2"/>
</dbReference>
<sequence length="307" mass="33291">MYSVDFNCICVVFIVSTVREEVIVIVISLILVLCSGLTHSIWNMFAKQSTDKSVFLWVIYAPSTIILLPFLITELNSTSLSAQEWLLLIASMIMQSIYAALLSHTYNVGDLSQVYPIMRGAPTLLTPILGVLLLGETMPLLGWFGIVFMLAGFFVMLGPIKQTISNKAAIKPIFLALTVGLCITTYTIIDKANLSSITPLALLVITNIGFLLGLTPAALNRKRLKQALIDNKKIIWLGAILSPGSYFLFLLAAQHTAVSMVAPMREVGIVFGTLLGFFVLKESQGLRRIAASIAVVIGIIVIAGASV</sequence>
<proteinExistence type="inferred from homology"/>
<dbReference type="PANTHER" id="PTHR30561:SF1">
    <property type="entry name" value="MULTIDRUG TRANSPORTER EMRE"/>
    <property type="match status" value="1"/>
</dbReference>
<evidence type="ECO:0000256" key="12">
    <source>
        <dbReference type="ARBA" id="ARBA00023136"/>
    </source>
</evidence>
<organism evidence="15 16">
    <name type="scientific">Paenibacillus yanchengensis</name>
    <dbReference type="NCBI Taxonomy" id="2035833"/>
    <lineage>
        <taxon>Bacteria</taxon>
        <taxon>Bacillati</taxon>
        <taxon>Bacillota</taxon>
        <taxon>Bacilli</taxon>
        <taxon>Bacillales</taxon>
        <taxon>Paenibacillaceae</taxon>
        <taxon>Paenibacillus</taxon>
    </lineage>
</organism>
<dbReference type="RefSeq" id="WP_377774645.1">
    <property type="nucleotide sequence ID" value="NZ_JBHUHO010000040.1"/>
</dbReference>
<keyword evidence="7" id="KW-0441">Lipid A biosynthesis</keyword>
<keyword evidence="5" id="KW-0444">Lipid biosynthesis</keyword>
<keyword evidence="16" id="KW-1185">Reference proteome</keyword>
<evidence type="ECO:0000256" key="9">
    <source>
        <dbReference type="ARBA" id="ARBA00022985"/>
    </source>
</evidence>
<evidence type="ECO:0000313" key="16">
    <source>
        <dbReference type="Proteomes" id="UP001597362"/>
    </source>
</evidence>
<evidence type="ECO:0000256" key="1">
    <source>
        <dbReference type="ARBA" id="ARBA00004651"/>
    </source>
</evidence>
<protein>
    <submittedName>
        <fullName evidence="15">DMT family transporter</fullName>
    </submittedName>
</protein>
<comment type="similarity">
    <text evidence="2">Belongs to the EamA transporter family.</text>
</comment>
<evidence type="ECO:0000256" key="6">
    <source>
        <dbReference type="ARBA" id="ARBA00022519"/>
    </source>
</evidence>
<reference evidence="16" key="1">
    <citation type="journal article" date="2019" name="Int. J. Syst. Evol. Microbiol.">
        <title>The Global Catalogue of Microorganisms (GCM) 10K type strain sequencing project: providing services to taxonomists for standard genome sequencing and annotation.</title>
        <authorList>
            <consortium name="The Broad Institute Genomics Platform"/>
            <consortium name="The Broad Institute Genome Sequencing Center for Infectious Disease"/>
            <person name="Wu L."/>
            <person name="Ma J."/>
        </authorList>
    </citation>
    <scope>NUCLEOTIDE SEQUENCE [LARGE SCALE GENOMIC DNA]</scope>
    <source>
        <strain evidence="16">GH52</strain>
    </source>
</reference>
<keyword evidence="10 13" id="KW-1133">Transmembrane helix</keyword>
<evidence type="ECO:0000256" key="3">
    <source>
        <dbReference type="ARBA" id="ARBA00022448"/>
    </source>
</evidence>
<evidence type="ECO:0000313" key="15">
    <source>
        <dbReference type="EMBL" id="MFD2117456.1"/>
    </source>
</evidence>
<evidence type="ECO:0000256" key="8">
    <source>
        <dbReference type="ARBA" id="ARBA00022692"/>
    </source>
</evidence>